<feature type="transmembrane region" description="Helical" evidence="1">
    <location>
        <begin position="75"/>
        <end position="96"/>
    </location>
</feature>
<proteinExistence type="predicted"/>
<feature type="domain" description="EamA" evidence="2">
    <location>
        <begin position="14"/>
        <end position="148"/>
    </location>
</feature>
<feature type="transmembrane region" description="Helical" evidence="1">
    <location>
        <begin position="271"/>
        <end position="289"/>
    </location>
</feature>
<feature type="transmembrane region" description="Helical" evidence="1">
    <location>
        <begin position="102"/>
        <end position="125"/>
    </location>
</feature>
<dbReference type="EMBL" id="JBHDIY010000002">
    <property type="protein sequence ID" value="MFL4469548.1"/>
    <property type="molecule type" value="Genomic_DNA"/>
</dbReference>
<evidence type="ECO:0000313" key="3">
    <source>
        <dbReference type="EMBL" id="MFL4469548.1"/>
    </source>
</evidence>
<name>A0ABW8UWK1_9RHOB</name>
<keyword evidence="1" id="KW-0812">Transmembrane</keyword>
<accession>A0ABW8UWK1</accession>
<feature type="transmembrane region" description="Helical" evidence="1">
    <location>
        <begin position="12"/>
        <end position="29"/>
    </location>
</feature>
<feature type="transmembrane region" description="Helical" evidence="1">
    <location>
        <begin position="215"/>
        <end position="234"/>
    </location>
</feature>
<reference evidence="3 4" key="1">
    <citation type="submission" date="2024-08" db="EMBL/GenBank/DDBJ databases">
        <title>Tateyamaria sp. nov., isolated from marine algae.</title>
        <authorList>
            <person name="Choi B.J."/>
            <person name="Kim J.M."/>
            <person name="Lee J.K."/>
            <person name="Choi D.G."/>
            <person name="Bayburt H."/>
            <person name="Baek J.H."/>
            <person name="Han D.M."/>
            <person name="Jeon C.O."/>
        </authorList>
    </citation>
    <scope>NUCLEOTIDE SEQUENCE [LARGE SCALE GENOMIC DNA]</scope>
    <source>
        <strain evidence="3 4">KMU-156</strain>
    </source>
</reference>
<keyword evidence="1" id="KW-0472">Membrane</keyword>
<sequence length="297" mass="32911">MAIAARAQQDRAALGIVMTLGAYAFFSLIDTTVKWLVLAGLPAFQLAFMRYLPHFIISTLLVLRQGANWSNFQTDHLGLVMLRAFLLASATLFNFITLKYLSLTVTGSIMFSAPIIVCALSWPLLGERVGPWRWGAIVLGFVGVLVVIRPFDADFHWIALLNVYNAVSLALYSIITRKISGVVAAETMQFYMGAFGAIMLAPFALSVWVMPETGFQWALMIGLGIWGWAGHEIFSRAHAYAPANTLMPYTYSFLLYLAIASYVVFNDVPDGWTLLGAGIIVCSGFIVWWRTSRKEIT</sequence>
<feature type="transmembrane region" description="Helical" evidence="1">
    <location>
        <begin position="35"/>
        <end position="63"/>
    </location>
</feature>
<gene>
    <name evidence="3" type="ORF">ACERZ8_06580</name>
</gene>
<comment type="caution">
    <text evidence="3">The sequence shown here is derived from an EMBL/GenBank/DDBJ whole genome shotgun (WGS) entry which is preliminary data.</text>
</comment>
<dbReference type="InterPro" id="IPR037185">
    <property type="entry name" value="EmrE-like"/>
</dbReference>
<feature type="transmembrane region" description="Helical" evidence="1">
    <location>
        <begin position="188"/>
        <end position="209"/>
    </location>
</feature>
<dbReference type="InterPro" id="IPR000620">
    <property type="entry name" value="EamA_dom"/>
</dbReference>
<protein>
    <submittedName>
        <fullName evidence="3">DMT family transporter</fullName>
    </submittedName>
</protein>
<keyword evidence="1" id="KW-1133">Transmembrane helix</keyword>
<dbReference type="PANTHER" id="PTHR22911:SF103">
    <property type="entry name" value="BLR2811 PROTEIN"/>
    <property type="match status" value="1"/>
</dbReference>
<evidence type="ECO:0000259" key="2">
    <source>
        <dbReference type="Pfam" id="PF00892"/>
    </source>
</evidence>
<dbReference type="Proteomes" id="UP001627408">
    <property type="component" value="Unassembled WGS sequence"/>
</dbReference>
<dbReference type="RefSeq" id="WP_407591404.1">
    <property type="nucleotide sequence ID" value="NZ_JBHDIY010000002.1"/>
</dbReference>
<feature type="transmembrane region" description="Helical" evidence="1">
    <location>
        <begin position="132"/>
        <end position="151"/>
    </location>
</feature>
<evidence type="ECO:0000256" key="1">
    <source>
        <dbReference type="SAM" id="Phobius"/>
    </source>
</evidence>
<dbReference type="SUPFAM" id="SSF103481">
    <property type="entry name" value="Multidrug resistance efflux transporter EmrE"/>
    <property type="match status" value="2"/>
</dbReference>
<feature type="transmembrane region" description="Helical" evidence="1">
    <location>
        <begin position="157"/>
        <end position="176"/>
    </location>
</feature>
<evidence type="ECO:0000313" key="4">
    <source>
        <dbReference type="Proteomes" id="UP001627408"/>
    </source>
</evidence>
<dbReference type="PANTHER" id="PTHR22911">
    <property type="entry name" value="ACYL-MALONYL CONDENSING ENZYME-RELATED"/>
    <property type="match status" value="1"/>
</dbReference>
<dbReference type="Pfam" id="PF00892">
    <property type="entry name" value="EamA"/>
    <property type="match status" value="1"/>
</dbReference>
<feature type="transmembrane region" description="Helical" evidence="1">
    <location>
        <begin position="246"/>
        <end position="265"/>
    </location>
</feature>
<keyword evidence="4" id="KW-1185">Reference proteome</keyword>
<organism evidence="3 4">
    <name type="scientific">Tateyamaria armeniaca</name>
    <dbReference type="NCBI Taxonomy" id="2518930"/>
    <lineage>
        <taxon>Bacteria</taxon>
        <taxon>Pseudomonadati</taxon>
        <taxon>Pseudomonadota</taxon>
        <taxon>Alphaproteobacteria</taxon>
        <taxon>Rhodobacterales</taxon>
        <taxon>Roseobacteraceae</taxon>
        <taxon>Tateyamaria</taxon>
    </lineage>
</organism>